<dbReference type="RefSeq" id="WP_248862161.1">
    <property type="nucleotide sequence ID" value="NZ_CP086322.1"/>
</dbReference>
<evidence type="ECO:0000313" key="3">
    <source>
        <dbReference type="Proteomes" id="UP000830115"/>
    </source>
</evidence>
<gene>
    <name evidence="2" type="ORF">K9S39_05045</name>
</gene>
<sequence>MRTEGIAEQFRRHPTVKAEVDDGYRGLAIEFPGQVFAPPKKPKGADDDAPLTERYGWREMKRRQSSRRICVEHANAEHRQWRPLQRYTGRRETYGETHRAVAGLVSDRAARRPTRHKPSTELVPVRPAAC</sequence>
<keyword evidence="3" id="KW-1185">Reference proteome</keyword>
<accession>A0ABY4M4N9</accession>
<evidence type="ECO:0000256" key="1">
    <source>
        <dbReference type="SAM" id="MobiDB-lite"/>
    </source>
</evidence>
<dbReference type="Proteomes" id="UP000830115">
    <property type="component" value="Chromosome"/>
</dbReference>
<name>A0ABY4M4N9_9ACTN</name>
<proteinExistence type="predicted"/>
<reference evidence="2" key="1">
    <citation type="submission" date="2021-10" db="EMBL/GenBank/DDBJ databases">
        <title>Streptomyces nigrumlapis sp.nov.,an antimicrobial producing actinobacterium isolated from Black Gobi rocks.</title>
        <authorList>
            <person name="Wen Y."/>
            <person name="Zhang W."/>
            <person name="Liu X.G."/>
        </authorList>
    </citation>
    <scope>NUCLEOTIDE SEQUENCE</scope>
    <source>
        <strain evidence="2">ST13-2-2</strain>
    </source>
</reference>
<organism evidence="2 3">
    <name type="scientific">Streptomyces halobius</name>
    <dbReference type="NCBI Taxonomy" id="2879846"/>
    <lineage>
        <taxon>Bacteria</taxon>
        <taxon>Bacillati</taxon>
        <taxon>Actinomycetota</taxon>
        <taxon>Actinomycetes</taxon>
        <taxon>Kitasatosporales</taxon>
        <taxon>Streptomycetaceae</taxon>
        <taxon>Streptomyces</taxon>
    </lineage>
</organism>
<feature type="region of interest" description="Disordered" evidence="1">
    <location>
        <begin position="109"/>
        <end position="130"/>
    </location>
</feature>
<protein>
    <submittedName>
        <fullName evidence="2">Transposase</fullName>
    </submittedName>
</protein>
<dbReference type="EMBL" id="CP086322">
    <property type="protein sequence ID" value="UQA91330.1"/>
    <property type="molecule type" value="Genomic_DNA"/>
</dbReference>
<evidence type="ECO:0000313" key="2">
    <source>
        <dbReference type="EMBL" id="UQA91330.1"/>
    </source>
</evidence>